<dbReference type="InterPro" id="IPR017927">
    <property type="entry name" value="FAD-bd_FR_type"/>
</dbReference>
<dbReference type="InterPro" id="IPR001709">
    <property type="entry name" value="Flavoprot_Pyr_Nucl_cyt_Rdtase"/>
</dbReference>
<keyword evidence="6" id="KW-1185">Reference proteome</keyword>
<dbReference type="InterPro" id="IPR012675">
    <property type="entry name" value="Beta-grasp_dom_sf"/>
</dbReference>
<dbReference type="PRINTS" id="PR00371">
    <property type="entry name" value="FPNCR"/>
</dbReference>
<dbReference type="Pfam" id="PF00175">
    <property type="entry name" value="NAD_binding_1"/>
    <property type="match status" value="1"/>
</dbReference>
<reference evidence="5 6" key="1">
    <citation type="submission" date="2016-11" db="EMBL/GenBank/DDBJ databases">
        <title>A multilocus sequence analysis scheme for characterization of bacteria in the genus Thioclava.</title>
        <authorList>
            <person name="Liu Y."/>
            <person name="Shao Z."/>
        </authorList>
    </citation>
    <scope>NUCLEOTIDE SEQUENCE [LARGE SCALE GENOMIC DNA]</scope>
    <source>
        <strain evidence="5 6">TAW-CT134</strain>
    </source>
</reference>
<dbReference type="InterPro" id="IPR017896">
    <property type="entry name" value="4Fe4S_Fe-S-bd"/>
</dbReference>
<dbReference type="Pfam" id="PF00970">
    <property type="entry name" value="FAD_binding_6"/>
    <property type="match status" value="1"/>
</dbReference>
<accession>A0ABX3N2I6</accession>
<dbReference type="InterPro" id="IPR036010">
    <property type="entry name" value="2Fe-2S_ferredoxin-like_sf"/>
</dbReference>
<organism evidence="5 6">
    <name type="scientific">Thioclava sediminum</name>
    <dbReference type="NCBI Taxonomy" id="1915319"/>
    <lineage>
        <taxon>Bacteria</taxon>
        <taxon>Pseudomonadati</taxon>
        <taxon>Pseudomonadota</taxon>
        <taxon>Alphaproteobacteria</taxon>
        <taxon>Rhodobacterales</taxon>
        <taxon>Paracoccaceae</taxon>
        <taxon>Thioclava</taxon>
    </lineage>
</organism>
<dbReference type="InterPro" id="IPR006058">
    <property type="entry name" value="2Fe2S_fd_BS"/>
</dbReference>
<evidence type="ECO:0000259" key="4">
    <source>
        <dbReference type="PROSITE" id="PS51384"/>
    </source>
</evidence>
<evidence type="ECO:0000256" key="1">
    <source>
        <dbReference type="ARBA" id="ARBA00034078"/>
    </source>
</evidence>
<evidence type="ECO:0000259" key="3">
    <source>
        <dbReference type="PROSITE" id="PS51379"/>
    </source>
</evidence>
<dbReference type="PROSITE" id="PS51085">
    <property type="entry name" value="2FE2S_FER_2"/>
    <property type="match status" value="1"/>
</dbReference>
<dbReference type="PROSITE" id="PS51379">
    <property type="entry name" value="4FE4S_FER_2"/>
    <property type="match status" value="1"/>
</dbReference>
<feature type="domain" description="FAD-binding FR-type" evidence="4">
    <location>
        <begin position="104"/>
        <end position="203"/>
    </location>
</feature>
<dbReference type="PROSITE" id="PS51384">
    <property type="entry name" value="FAD_FR"/>
    <property type="match status" value="1"/>
</dbReference>
<comment type="cofactor">
    <cofactor evidence="1">
        <name>[2Fe-2S] cluster</name>
        <dbReference type="ChEBI" id="CHEBI:190135"/>
    </cofactor>
</comment>
<protein>
    <submittedName>
        <fullName evidence="5">NADH oxidase</fullName>
    </submittedName>
</protein>
<dbReference type="SUPFAM" id="SSF54292">
    <property type="entry name" value="2Fe-2S ferredoxin-like"/>
    <property type="match status" value="1"/>
</dbReference>
<evidence type="ECO:0000313" key="5">
    <source>
        <dbReference type="EMBL" id="OOY25817.1"/>
    </source>
</evidence>
<sequence length="343" mass="36898">MSYRVALNFEDGVTRVIEVKPMETVMDAAYRQKVNLPVDCSDGVCGTCKCRCEQGVFDLGDDFLEEALSEDEAQEGYVLSCQMVPSGDCIVSVPVPSSSCKLTPAEFAVEVSTLDRVSPTTIRLGLTLPDPGTLDFLPGQYVNIALPDGQTRSYSFSSAPGASEASFLIRNVPGGAMSTHLTETVTLGEKMSFTGPYGSFFLRQVQRPVLMLAGGTGLAPLLSMLEVMAETGEVSQPVHLVYGVTTDDDLVEVARLEALSQRLPNLTFACCVADESSVHPQKGYVTHHLSDADLRDGDLDVYLCGPPAMVEAVRNFLAEKDIVPASFHYEKFTPADISTSEAA</sequence>
<dbReference type="CDD" id="cd06209">
    <property type="entry name" value="BenDO_FAD_NAD"/>
    <property type="match status" value="1"/>
</dbReference>
<dbReference type="Gene3D" id="2.40.30.10">
    <property type="entry name" value="Translation factors"/>
    <property type="match status" value="1"/>
</dbReference>
<dbReference type="PANTHER" id="PTHR47354">
    <property type="entry name" value="NADH OXIDOREDUCTASE HCR"/>
    <property type="match status" value="1"/>
</dbReference>
<dbReference type="Gene3D" id="3.10.20.30">
    <property type="match status" value="1"/>
</dbReference>
<dbReference type="EMBL" id="MPZV01000001">
    <property type="protein sequence ID" value="OOY25817.1"/>
    <property type="molecule type" value="Genomic_DNA"/>
</dbReference>
<dbReference type="PANTHER" id="PTHR47354:SF5">
    <property type="entry name" value="PROTEIN RFBI"/>
    <property type="match status" value="1"/>
</dbReference>
<dbReference type="Pfam" id="PF00111">
    <property type="entry name" value="Fer2"/>
    <property type="match status" value="1"/>
</dbReference>
<dbReference type="NCBIfam" id="NF040810">
    <property type="entry name" value="BenC"/>
    <property type="match status" value="1"/>
</dbReference>
<dbReference type="InterPro" id="IPR008333">
    <property type="entry name" value="Cbr1-like_FAD-bd_dom"/>
</dbReference>
<dbReference type="RefSeq" id="WP_078604194.1">
    <property type="nucleotide sequence ID" value="NZ_MPZV01000001.1"/>
</dbReference>
<dbReference type="SUPFAM" id="SSF63380">
    <property type="entry name" value="Riboflavin synthase domain-like"/>
    <property type="match status" value="1"/>
</dbReference>
<evidence type="ECO:0000259" key="2">
    <source>
        <dbReference type="PROSITE" id="PS51085"/>
    </source>
</evidence>
<feature type="domain" description="4Fe-4S ferredoxin-type" evidence="3">
    <location>
        <begin position="30"/>
        <end position="62"/>
    </location>
</feature>
<dbReference type="Gene3D" id="3.40.50.80">
    <property type="entry name" value="Nucleotide-binding domain of ferredoxin-NADP reductase (FNR) module"/>
    <property type="match status" value="1"/>
</dbReference>
<gene>
    <name evidence="5" type="ORF">BMI91_05350</name>
</gene>
<dbReference type="InterPro" id="IPR001041">
    <property type="entry name" value="2Fe-2S_ferredoxin-type"/>
</dbReference>
<dbReference type="InterPro" id="IPR001433">
    <property type="entry name" value="OxRdtase_FAD/NAD-bd"/>
</dbReference>
<dbReference type="InterPro" id="IPR039261">
    <property type="entry name" value="FNR_nucleotide-bd"/>
</dbReference>
<dbReference type="PROSITE" id="PS00197">
    <property type="entry name" value="2FE2S_FER_1"/>
    <property type="match status" value="1"/>
</dbReference>
<dbReference type="InterPro" id="IPR017938">
    <property type="entry name" value="Riboflavin_synthase-like_b-brl"/>
</dbReference>
<dbReference type="SUPFAM" id="SSF52343">
    <property type="entry name" value="Ferredoxin reductase-like, C-terminal NADP-linked domain"/>
    <property type="match status" value="1"/>
</dbReference>
<dbReference type="InterPro" id="IPR047683">
    <property type="entry name" value="BenC-like_FAD_NAD-bd"/>
</dbReference>
<dbReference type="CDD" id="cd00207">
    <property type="entry name" value="fer2"/>
    <property type="match status" value="1"/>
</dbReference>
<dbReference type="Proteomes" id="UP000190787">
    <property type="component" value="Unassembled WGS sequence"/>
</dbReference>
<proteinExistence type="predicted"/>
<comment type="caution">
    <text evidence="5">The sequence shown here is derived from an EMBL/GenBank/DDBJ whole genome shotgun (WGS) entry which is preliminary data.</text>
</comment>
<feature type="domain" description="2Fe-2S ferredoxin-type" evidence="2">
    <location>
        <begin position="3"/>
        <end position="97"/>
    </location>
</feature>
<dbReference type="PRINTS" id="PR00410">
    <property type="entry name" value="PHEHYDRXLASE"/>
</dbReference>
<dbReference type="InterPro" id="IPR050415">
    <property type="entry name" value="MRET"/>
</dbReference>
<name>A0ABX3N2I6_9RHOB</name>
<evidence type="ECO:0000313" key="6">
    <source>
        <dbReference type="Proteomes" id="UP000190787"/>
    </source>
</evidence>